<keyword evidence="1" id="KW-0472">Membrane</keyword>
<dbReference type="AlphaFoldDB" id="A0A0K1Q4W8"/>
<evidence type="ECO:0000313" key="2">
    <source>
        <dbReference type="EMBL" id="AKV00773.1"/>
    </source>
</evidence>
<reference evidence="2 3" key="1">
    <citation type="submission" date="2015-08" db="EMBL/GenBank/DDBJ databases">
        <authorList>
            <person name="Babu N.S."/>
            <person name="Beckwith C.J."/>
            <person name="Beseler K.G."/>
            <person name="Brison A."/>
            <person name="Carone J.V."/>
            <person name="Caskin T.P."/>
            <person name="Diamond M."/>
            <person name="Durham M.E."/>
            <person name="Foxe J.M."/>
            <person name="Go M."/>
            <person name="Henderson B.A."/>
            <person name="Jones I.B."/>
            <person name="McGettigan J.A."/>
            <person name="Micheletti S.J."/>
            <person name="Nasrallah M.E."/>
            <person name="Ortiz D."/>
            <person name="Piller C.R."/>
            <person name="Privatt S.R."/>
            <person name="Schneider S.L."/>
            <person name="Sharp S."/>
            <person name="Smith T.C."/>
            <person name="Stanton J.D."/>
            <person name="Ullery H.E."/>
            <person name="Wilson R.J."/>
            <person name="Serrano M.G."/>
            <person name="Buck G."/>
            <person name="Lee V."/>
            <person name="Wang Y."/>
            <person name="Carvalho R."/>
            <person name="Voegtly L."/>
            <person name="Shi R."/>
            <person name="Duckworth R."/>
            <person name="Johnson A."/>
            <person name="Loviza R."/>
            <person name="Walstead R."/>
            <person name="Shah Z."/>
            <person name="Kiflezghi M."/>
            <person name="Wade K."/>
            <person name="Ball S.L."/>
            <person name="Bradley K.W."/>
            <person name="Asai D.J."/>
            <person name="Bowman C.A."/>
            <person name="Russell D.A."/>
            <person name="Pope W.H."/>
            <person name="Jacobs-Sera D."/>
            <person name="Hendrix R.W."/>
            <person name="Hatfull G.F."/>
        </authorList>
    </citation>
    <scope>NUCLEOTIDE SEQUENCE [LARGE SCALE GENOMIC DNA]</scope>
    <source>
        <strain evidence="2 3">DSM 27648</strain>
    </source>
</reference>
<dbReference type="STRING" id="1391654.AKJ09_07436"/>
<gene>
    <name evidence="2" type="ORF">AKJ09_07436</name>
</gene>
<protein>
    <submittedName>
        <fullName evidence="2">Uncharacterized protein</fullName>
    </submittedName>
</protein>
<evidence type="ECO:0000256" key="1">
    <source>
        <dbReference type="SAM" id="Phobius"/>
    </source>
</evidence>
<feature type="transmembrane region" description="Helical" evidence="1">
    <location>
        <begin position="39"/>
        <end position="61"/>
    </location>
</feature>
<keyword evidence="1" id="KW-1133">Transmembrane helix</keyword>
<evidence type="ECO:0000313" key="3">
    <source>
        <dbReference type="Proteomes" id="UP000064967"/>
    </source>
</evidence>
<keyword evidence="3" id="KW-1185">Reference proteome</keyword>
<dbReference type="KEGG" id="llu:AKJ09_07436"/>
<accession>A0A0K1Q4W8</accession>
<keyword evidence="1" id="KW-0812">Transmembrane</keyword>
<dbReference type="EMBL" id="CP012333">
    <property type="protein sequence ID" value="AKV00773.1"/>
    <property type="molecule type" value="Genomic_DNA"/>
</dbReference>
<feature type="transmembrane region" description="Helical" evidence="1">
    <location>
        <begin position="73"/>
        <end position="95"/>
    </location>
</feature>
<proteinExistence type="predicted"/>
<dbReference type="Proteomes" id="UP000064967">
    <property type="component" value="Chromosome"/>
</dbReference>
<sequence>MLSLVFGVSWFVSMLLLVANIIVVATVVRRHRPDVFKSLLAWAITGLVVSGTSPLVNFVAVNIAARSGTSSVIATQLATTLVNIPIHVLVSVLLLRGIIKLAQPPKAVVIESNQPYR</sequence>
<name>A0A0K1Q4W8_9BACT</name>
<organism evidence="2 3">
    <name type="scientific">Labilithrix luteola</name>
    <dbReference type="NCBI Taxonomy" id="1391654"/>
    <lineage>
        <taxon>Bacteria</taxon>
        <taxon>Pseudomonadati</taxon>
        <taxon>Myxococcota</taxon>
        <taxon>Polyangia</taxon>
        <taxon>Polyangiales</taxon>
        <taxon>Labilitrichaceae</taxon>
        <taxon>Labilithrix</taxon>
    </lineage>
</organism>
<feature type="transmembrane region" description="Helical" evidence="1">
    <location>
        <begin position="6"/>
        <end position="27"/>
    </location>
</feature>